<dbReference type="RefSeq" id="WP_093015547.1">
    <property type="nucleotide sequence ID" value="NZ_FOXV01000018.1"/>
</dbReference>
<feature type="binding site" evidence="8">
    <location>
        <begin position="76"/>
        <end position="77"/>
    </location>
    <ligand>
        <name>beta-D-galactose</name>
        <dbReference type="ChEBI" id="CHEBI:27667"/>
    </ligand>
</feature>
<feature type="active site" description="Proton acceptor" evidence="6">
    <location>
        <position position="298"/>
    </location>
</feature>
<evidence type="ECO:0000256" key="5">
    <source>
        <dbReference type="PIRNR" id="PIRNR005096"/>
    </source>
</evidence>
<dbReference type="InterPro" id="IPR047215">
    <property type="entry name" value="Galactose_mutarotase-like"/>
</dbReference>
<dbReference type="STRING" id="93684.SAMN05421853_11836"/>
<evidence type="ECO:0000256" key="4">
    <source>
        <dbReference type="ARBA" id="ARBA00023277"/>
    </source>
</evidence>
<dbReference type="GO" id="GO:0004034">
    <property type="term" value="F:aldose 1-epimerase activity"/>
    <property type="evidence" value="ECO:0007669"/>
    <property type="project" value="UniProtKB-EC"/>
</dbReference>
<evidence type="ECO:0000256" key="1">
    <source>
        <dbReference type="ARBA" id="ARBA00005028"/>
    </source>
</evidence>
<dbReference type="PANTHER" id="PTHR10091">
    <property type="entry name" value="ALDOSE-1-EPIMERASE"/>
    <property type="match status" value="1"/>
</dbReference>
<evidence type="ECO:0000256" key="2">
    <source>
        <dbReference type="ARBA" id="ARBA00006206"/>
    </source>
</evidence>
<comment type="catalytic activity">
    <reaction evidence="5">
        <text>alpha-D-glucose = beta-D-glucose</text>
        <dbReference type="Rhea" id="RHEA:10264"/>
        <dbReference type="ChEBI" id="CHEBI:15903"/>
        <dbReference type="ChEBI" id="CHEBI:17925"/>
        <dbReference type="EC" id="5.1.3.3"/>
    </reaction>
</comment>
<dbReference type="Proteomes" id="UP000243106">
    <property type="component" value="Unassembled WGS sequence"/>
</dbReference>
<accession>A0A1I6AFC7</accession>
<evidence type="ECO:0000313" key="10">
    <source>
        <dbReference type="Proteomes" id="UP000243106"/>
    </source>
</evidence>
<name>A0A1I6AFC7_9RHOB</name>
<dbReference type="EC" id="5.1.3.3" evidence="5"/>
<dbReference type="InterPro" id="IPR011013">
    <property type="entry name" value="Gal_mutarotase_sf_dom"/>
</dbReference>
<keyword evidence="3 5" id="KW-0413">Isomerase</keyword>
<dbReference type="NCBIfam" id="NF008277">
    <property type="entry name" value="PRK11055.1"/>
    <property type="match status" value="1"/>
</dbReference>
<keyword evidence="10" id="KW-1185">Reference proteome</keyword>
<dbReference type="InterPro" id="IPR015443">
    <property type="entry name" value="Aldose_1-epimerase"/>
</dbReference>
<dbReference type="GO" id="GO:0033499">
    <property type="term" value="P:galactose catabolic process via UDP-galactose, Leloir pathway"/>
    <property type="evidence" value="ECO:0007669"/>
    <property type="project" value="TreeGrafter"/>
</dbReference>
<dbReference type="InterPro" id="IPR008183">
    <property type="entry name" value="Aldose_1/G6P_1-epimerase"/>
</dbReference>
<evidence type="ECO:0000313" key="9">
    <source>
        <dbReference type="EMBL" id="SFQ67361.1"/>
    </source>
</evidence>
<evidence type="ECO:0000256" key="7">
    <source>
        <dbReference type="PIRSR" id="PIRSR005096-2"/>
    </source>
</evidence>
<reference evidence="10" key="1">
    <citation type="submission" date="2016-10" db="EMBL/GenBank/DDBJ databases">
        <authorList>
            <person name="Varghese N."/>
            <person name="Submissions S."/>
        </authorList>
    </citation>
    <scope>NUCLEOTIDE SEQUENCE [LARGE SCALE GENOMIC DNA]</scope>
    <source>
        <strain evidence="10">JCM 10271</strain>
    </source>
</reference>
<dbReference type="GO" id="GO:0030246">
    <property type="term" value="F:carbohydrate binding"/>
    <property type="evidence" value="ECO:0007669"/>
    <property type="project" value="InterPro"/>
</dbReference>
<keyword evidence="4 5" id="KW-0119">Carbohydrate metabolism</keyword>
<dbReference type="PANTHER" id="PTHR10091:SF0">
    <property type="entry name" value="GALACTOSE MUTAROTASE"/>
    <property type="match status" value="1"/>
</dbReference>
<evidence type="ECO:0000256" key="3">
    <source>
        <dbReference type="ARBA" id="ARBA00023235"/>
    </source>
</evidence>
<feature type="binding site" evidence="7">
    <location>
        <position position="232"/>
    </location>
    <ligand>
        <name>beta-D-galactose</name>
        <dbReference type="ChEBI" id="CHEBI:27667"/>
    </ligand>
</feature>
<dbReference type="SUPFAM" id="SSF74650">
    <property type="entry name" value="Galactose mutarotase-like"/>
    <property type="match status" value="1"/>
</dbReference>
<dbReference type="InterPro" id="IPR014718">
    <property type="entry name" value="GH-type_carb-bd"/>
</dbReference>
<feature type="active site" description="Proton donor" evidence="6">
    <location>
        <position position="174"/>
    </location>
</feature>
<comment type="similarity">
    <text evidence="2 5">Belongs to the aldose epimerase family.</text>
</comment>
<dbReference type="PIRSF" id="PIRSF005096">
    <property type="entry name" value="GALM"/>
    <property type="match status" value="1"/>
</dbReference>
<comment type="pathway">
    <text evidence="1 5">Carbohydrate metabolism; hexose metabolism.</text>
</comment>
<organism evidence="9 10">
    <name type="scientific">Roseivivax halotolerans</name>
    <dbReference type="NCBI Taxonomy" id="93684"/>
    <lineage>
        <taxon>Bacteria</taxon>
        <taxon>Pseudomonadati</taxon>
        <taxon>Pseudomonadota</taxon>
        <taxon>Alphaproteobacteria</taxon>
        <taxon>Rhodobacterales</taxon>
        <taxon>Roseobacteraceae</taxon>
        <taxon>Roseivivax</taxon>
    </lineage>
</organism>
<feature type="binding site" evidence="8">
    <location>
        <begin position="174"/>
        <end position="176"/>
    </location>
    <ligand>
        <name>beta-D-galactose</name>
        <dbReference type="ChEBI" id="CHEBI:27667"/>
    </ligand>
</feature>
<sequence length="336" mass="37254">MSREIETFGQTPDNHAVHRVTLRGGGLQANILTYGATVQDLRLEGIAHPLVLGAPSIEPYFGTMKYFGALVGRFANRIRQGRFLIDGQEYHVPRNWLGKHALHGGEVGAGEKIWSIEELTKSSVTMRLDLADGDMGFPGHLIVRVEIRLTEDSSLSFDIRATTTAATPCSFAHHGYFNLDGGPDITRHDLRIDAEAYLPVDADLIPTGEIRPVEGTKFDFRARSEIGRRGLDHNFCLSDTRKPLRPVARLRSTESDLSMSVETTETGLQVYDSAYIPEAGLVGLDGKRYKPFAGVALETQAWPDAPNRPEFPKAVLLPENEYRHQVRYAFNSGVPQ</sequence>
<protein>
    <recommendedName>
        <fullName evidence="5">Aldose 1-epimerase</fullName>
        <ecNumber evidence="5">5.1.3.3</ecNumber>
    </recommendedName>
</protein>
<dbReference type="Pfam" id="PF01263">
    <property type="entry name" value="Aldose_epim"/>
    <property type="match status" value="1"/>
</dbReference>
<proteinExistence type="inferred from homology"/>
<dbReference type="AlphaFoldDB" id="A0A1I6AFC7"/>
<evidence type="ECO:0000256" key="8">
    <source>
        <dbReference type="PIRSR" id="PIRSR005096-3"/>
    </source>
</evidence>
<dbReference type="GO" id="GO:0006006">
    <property type="term" value="P:glucose metabolic process"/>
    <property type="evidence" value="ECO:0007669"/>
    <property type="project" value="TreeGrafter"/>
</dbReference>
<dbReference type="EMBL" id="FOXV01000018">
    <property type="protein sequence ID" value="SFQ67361.1"/>
    <property type="molecule type" value="Genomic_DNA"/>
</dbReference>
<evidence type="ECO:0000256" key="6">
    <source>
        <dbReference type="PIRSR" id="PIRSR005096-1"/>
    </source>
</evidence>
<dbReference type="UniPathway" id="UPA00242"/>
<dbReference type="Gene3D" id="2.70.98.10">
    <property type="match status" value="1"/>
</dbReference>
<gene>
    <name evidence="9" type="ORF">SAMN05421853_11836</name>
</gene>
<dbReference type="CDD" id="cd09019">
    <property type="entry name" value="galactose_mutarotase_like"/>
    <property type="match status" value="1"/>
</dbReference>